<evidence type="ECO:0000313" key="1">
    <source>
        <dbReference type="EMBL" id="GIJ67835.1"/>
    </source>
</evidence>
<accession>A0A8J3ZUP3</accession>
<reference evidence="1" key="1">
    <citation type="submission" date="2021-01" db="EMBL/GenBank/DDBJ databases">
        <title>Whole genome shotgun sequence of Virgisporangium ochraceum NBRC 16418.</title>
        <authorList>
            <person name="Komaki H."/>
            <person name="Tamura T."/>
        </authorList>
    </citation>
    <scope>NUCLEOTIDE SEQUENCE</scope>
    <source>
        <strain evidence="1">NBRC 16418</strain>
    </source>
</reference>
<dbReference type="Proteomes" id="UP000635606">
    <property type="component" value="Unassembled WGS sequence"/>
</dbReference>
<protein>
    <recommendedName>
        <fullName evidence="3">ParB/Sulfiredoxin domain-containing protein</fullName>
    </recommendedName>
</protein>
<organism evidence="1 2">
    <name type="scientific">Virgisporangium ochraceum</name>
    <dbReference type="NCBI Taxonomy" id="65505"/>
    <lineage>
        <taxon>Bacteria</taxon>
        <taxon>Bacillati</taxon>
        <taxon>Actinomycetota</taxon>
        <taxon>Actinomycetes</taxon>
        <taxon>Micromonosporales</taxon>
        <taxon>Micromonosporaceae</taxon>
        <taxon>Virgisporangium</taxon>
    </lineage>
</organism>
<gene>
    <name evidence="1" type="ORF">Voc01_027520</name>
</gene>
<dbReference type="AlphaFoldDB" id="A0A8J3ZUP3"/>
<proteinExistence type="predicted"/>
<comment type="caution">
    <text evidence="1">The sequence shown here is derived from an EMBL/GenBank/DDBJ whole genome shotgun (WGS) entry which is preliminary data.</text>
</comment>
<evidence type="ECO:0000313" key="2">
    <source>
        <dbReference type="Proteomes" id="UP000635606"/>
    </source>
</evidence>
<evidence type="ECO:0008006" key="3">
    <source>
        <dbReference type="Google" id="ProtNLM"/>
    </source>
</evidence>
<keyword evidence="2" id="KW-1185">Reference proteome</keyword>
<sequence length="229" mass="24261">MEVPDGLGVVAVLGNDFASLLCLGGQPAVLHAHDCHGSVGQLAARAEPGAVRPADLDALRDWLAAPGLNPRRPPPAGPLAPLLRLLAPGRYTLALSTPGWQELPVLDPAPGAAASWYWPTQGDALVVTDHWPPRDQATVESYRARISGGARPAAVVVRAPGGGPRYLVDGHHKLAAYRRTHVRPLLIEIAPEKPMPLRREEFAAAVPPAQAKAFAAPLDDWTYSVPSSQ</sequence>
<dbReference type="EMBL" id="BOPH01000032">
    <property type="protein sequence ID" value="GIJ67835.1"/>
    <property type="molecule type" value="Genomic_DNA"/>
</dbReference>
<name>A0A8J3ZUP3_9ACTN</name>